<evidence type="ECO:0000313" key="2">
    <source>
        <dbReference type="Proteomes" id="UP000831181"/>
    </source>
</evidence>
<sequence>MEANAFHGSYPTESTLMSIDAIFNKVKSIIGKEVPYQATRKQGGFVHDLIIKELGFMLIKATFKQHRKYTKSLKITSEGLSLWFI</sequence>
<protein>
    <submittedName>
        <fullName evidence="1">Uncharacterized protein</fullName>
    </submittedName>
</protein>
<name>A0A976X4V6_9LACO</name>
<accession>A0A976X4V6</accession>
<geneLocation type="plasmid" evidence="1 2">
    <name>p1unnamed</name>
</geneLocation>
<dbReference type="AlphaFoldDB" id="A0A976X4V6"/>
<dbReference type="KEGG" id="lbe:MOO44_01290"/>
<reference evidence="1" key="1">
    <citation type="journal article" date="2022" name="Int. J. Syst. Evol. Microbiol.">
        <title>Apilactobacillus apisilvae sp. nov., Nicolia spurrieriana gen. nov. sp. nov., Bombilactobacillus folatiphilus sp. nov. and Bombilactobacillus thymidiniphilus sp. nov., four new lactic acid bacterial isolates from stingless bees Tetragonula carbonaria and Austroplebeia australis.</title>
        <authorList>
            <person name="Oliphant S.A."/>
            <person name="Watson-Haigh N.S."/>
            <person name="Sumby K.M."/>
            <person name="Gardner J."/>
            <person name="Groom S."/>
            <person name="Jiranek V."/>
        </authorList>
    </citation>
    <scope>NUCLEOTIDE SEQUENCE</scope>
    <source>
        <strain evidence="1">SGEP1_A5</strain>
    </source>
</reference>
<keyword evidence="1" id="KW-0614">Plasmid</keyword>
<keyword evidence="2" id="KW-1185">Reference proteome</keyword>
<proteinExistence type="predicted"/>
<evidence type="ECO:0000313" key="1">
    <source>
        <dbReference type="EMBL" id="UQS85981.1"/>
    </source>
</evidence>
<gene>
    <name evidence="1" type="ORF">MOO44_01290</name>
</gene>
<dbReference type="EMBL" id="CP093360">
    <property type="protein sequence ID" value="UQS85981.1"/>
    <property type="molecule type" value="Genomic_DNA"/>
</dbReference>
<dbReference type="Proteomes" id="UP000831181">
    <property type="component" value="Plasmid p1unnamed"/>
</dbReference>
<organism evidence="1 2">
    <name type="scientific">Nicoliella spurrieriana</name>
    <dbReference type="NCBI Taxonomy" id="2925830"/>
    <lineage>
        <taxon>Bacteria</taxon>
        <taxon>Bacillati</taxon>
        <taxon>Bacillota</taxon>
        <taxon>Bacilli</taxon>
        <taxon>Lactobacillales</taxon>
        <taxon>Lactobacillaceae</taxon>
        <taxon>Nicoliella</taxon>
    </lineage>
</organism>